<evidence type="ECO:0000313" key="2">
    <source>
        <dbReference type="EMBL" id="ORY32163.1"/>
    </source>
</evidence>
<name>A0A1Y2BBG8_9TREE</name>
<dbReference type="Proteomes" id="UP000193986">
    <property type="component" value="Unassembled WGS sequence"/>
</dbReference>
<proteinExistence type="predicted"/>
<organism evidence="2 3">
    <name type="scientific">Naematelia encephala</name>
    <dbReference type="NCBI Taxonomy" id="71784"/>
    <lineage>
        <taxon>Eukaryota</taxon>
        <taxon>Fungi</taxon>
        <taxon>Dikarya</taxon>
        <taxon>Basidiomycota</taxon>
        <taxon>Agaricomycotina</taxon>
        <taxon>Tremellomycetes</taxon>
        <taxon>Tremellales</taxon>
        <taxon>Naemateliaceae</taxon>
        <taxon>Naematelia</taxon>
    </lineage>
</organism>
<keyword evidence="3" id="KW-1185">Reference proteome</keyword>
<accession>A0A1Y2BBG8</accession>
<dbReference type="AlphaFoldDB" id="A0A1Y2BBG8"/>
<gene>
    <name evidence="2" type="ORF">BCR39DRAFT_524423</name>
</gene>
<comment type="caution">
    <text evidence="2">The sequence shown here is derived from an EMBL/GenBank/DDBJ whole genome shotgun (WGS) entry which is preliminary data.</text>
</comment>
<sequence length="796" mass="87732">MSPSGLVISKLAIQATASEESVKGILCLKISLPSVTDSRQPLRWPLFTSKPPKLLSTPIIQPLPLPDKYRKSHNKRLRIAATLLSLPQPNAYPPSQLQGLSKPSIDVSSTTGQIYVVLNSSGTPSRRQEQNRDDSAARREYLVVLDVEVPLEDLSRVSIPLPKCLDNVIRFQIVAPESQGEVSILTEPKLLPLPASAFSIPAWPAGIVDSQRVVGKEDGWEDGEDLVPGEFEVEDEQDSSADEASWLEGRFQSTDALHLEWSFASTSSVAKLRVDPHYDSMNPSIHLFFEGSTDISESSANLEAILPEGWGWKTLSISSPSLVHWLCADASWGMPDMSVDDYEIEDSFSTVRSSSKLRPPAMPRLSPHAPSLLRTTMPDMSLDEFSFEMNSFDTSRPRTPIGRRAETPPTTGLNLEPPQAGSSFDLRFRETGRHVIVLEATIVPLDPLLLVSPSVPVKIPIIRLDSSELSVDCPAASLGTKALSASDIVNSETGDIGAFIWTNGGRPIPQPSGTMQGDVLVRIQQKRWWTQSLSISFKWPKEAREICFTLPVPRDSIRVDRANISGIAMPRALTETEGECEVRFGRTSNSLLGSVEIILEVEMGNEGEVAVPWLKDGNGKITVKLTGDNWRGLSKAKTSLDRFAGNIFISRIPSAKPYLRLTDRARSGTSSRWSGLASGSTLVHLFTLWLLVSLAQQVQRLRTEVAFIAEEAHDLRLYGFQQTAVLPTESPLSGVQSDTTQVPANAVVERTEYPLGRVVFGDARWGWHDLARHPTLVTLGRSLEWVWRALEWLIHS</sequence>
<evidence type="ECO:0000256" key="1">
    <source>
        <dbReference type="SAM" id="MobiDB-lite"/>
    </source>
</evidence>
<protein>
    <submittedName>
        <fullName evidence="2">Uncharacterized protein</fullName>
    </submittedName>
</protein>
<reference evidence="2 3" key="1">
    <citation type="submission" date="2016-07" db="EMBL/GenBank/DDBJ databases">
        <title>Pervasive Adenine N6-methylation of Active Genes in Fungi.</title>
        <authorList>
            <consortium name="DOE Joint Genome Institute"/>
            <person name="Mondo S.J."/>
            <person name="Dannebaum R.O."/>
            <person name="Kuo R.C."/>
            <person name="Labutti K."/>
            <person name="Haridas S."/>
            <person name="Kuo A."/>
            <person name="Salamov A."/>
            <person name="Ahrendt S.R."/>
            <person name="Lipzen A."/>
            <person name="Sullivan W."/>
            <person name="Andreopoulos W.B."/>
            <person name="Clum A."/>
            <person name="Lindquist E."/>
            <person name="Daum C."/>
            <person name="Ramamoorthy G.K."/>
            <person name="Gryganskyi A."/>
            <person name="Culley D."/>
            <person name="Magnuson J.K."/>
            <person name="James T.Y."/>
            <person name="O'Malley M.A."/>
            <person name="Stajich J.E."/>
            <person name="Spatafora J.W."/>
            <person name="Visel A."/>
            <person name="Grigoriev I.V."/>
        </authorList>
    </citation>
    <scope>NUCLEOTIDE SEQUENCE [LARGE SCALE GENOMIC DNA]</scope>
    <source>
        <strain evidence="2 3">68-887.2</strain>
    </source>
</reference>
<feature type="region of interest" description="Disordered" evidence="1">
    <location>
        <begin position="393"/>
        <end position="421"/>
    </location>
</feature>
<dbReference type="InParanoid" id="A0A1Y2BBG8"/>
<feature type="region of interest" description="Disordered" evidence="1">
    <location>
        <begin position="353"/>
        <end position="372"/>
    </location>
</feature>
<dbReference type="OrthoDB" id="2564326at2759"/>
<dbReference type="EMBL" id="MCFC01000011">
    <property type="protein sequence ID" value="ORY32163.1"/>
    <property type="molecule type" value="Genomic_DNA"/>
</dbReference>
<evidence type="ECO:0000313" key="3">
    <source>
        <dbReference type="Proteomes" id="UP000193986"/>
    </source>
</evidence>